<evidence type="ECO:0008006" key="4">
    <source>
        <dbReference type="Google" id="ProtNLM"/>
    </source>
</evidence>
<keyword evidence="3" id="KW-1185">Reference proteome</keyword>
<protein>
    <recommendedName>
        <fullName evidence="4">Ferritin-like domain-containing protein</fullName>
    </recommendedName>
</protein>
<dbReference type="AlphaFoldDB" id="A0A840A5Z1"/>
<feature type="region of interest" description="Disordered" evidence="1">
    <location>
        <begin position="35"/>
        <end position="54"/>
    </location>
</feature>
<evidence type="ECO:0000256" key="1">
    <source>
        <dbReference type="SAM" id="MobiDB-lite"/>
    </source>
</evidence>
<dbReference type="Proteomes" id="UP000553193">
    <property type="component" value="Unassembled WGS sequence"/>
</dbReference>
<evidence type="ECO:0000313" key="2">
    <source>
        <dbReference type="EMBL" id="MBB3896651.1"/>
    </source>
</evidence>
<dbReference type="RefSeq" id="WP_375781499.1">
    <property type="nucleotide sequence ID" value="NZ_JACIDJ010000001.1"/>
</dbReference>
<sequence length="337" mass="38318">MSHSVSDIDARLSGRLDDNLAGRLPDAATVAAADARARHWHSPEPGRLRPGSPEHKRAVCRMFEETFNPYKPSVIPWPKLDAEALGRITSLPIWDIAVQTEGKARLRMAAYAATIQDPEMRETIARNGWEENRHKEVLSRLVAAYDIKLAPEPEYVQPRDPEWAYLVTGFSECVDSFFAFGLFEMARRSGFFPTELTDTFEPVIQEECRHILLFANWLAWHRANMPLWRRPWFELRVWAVWAFLGWERVGLAKTVDGSGKEQKQDNNFTVTGAKSVSAEDYTLADIIDLCLAENDRRFAGYDTRLLRPTTMPALARFARFFLRAPNRMAPPATPAAG</sequence>
<proteinExistence type="predicted"/>
<dbReference type="InterPro" id="IPR009078">
    <property type="entry name" value="Ferritin-like_SF"/>
</dbReference>
<evidence type="ECO:0000313" key="3">
    <source>
        <dbReference type="Proteomes" id="UP000553193"/>
    </source>
</evidence>
<reference evidence="2 3" key="1">
    <citation type="submission" date="2020-08" db="EMBL/GenBank/DDBJ databases">
        <title>Genomic Encyclopedia of Type Strains, Phase IV (KMG-IV): sequencing the most valuable type-strain genomes for metagenomic binning, comparative biology and taxonomic classification.</title>
        <authorList>
            <person name="Goeker M."/>
        </authorList>
    </citation>
    <scope>NUCLEOTIDE SEQUENCE [LARGE SCALE GENOMIC DNA]</scope>
    <source>
        <strain evidence="2 3">DSM 19979</strain>
    </source>
</reference>
<organism evidence="2 3">
    <name type="scientific">Roseococcus suduntuyensis</name>
    <dbReference type="NCBI Taxonomy" id="455361"/>
    <lineage>
        <taxon>Bacteria</taxon>
        <taxon>Pseudomonadati</taxon>
        <taxon>Pseudomonadota</taxon>
        <taxon>Alphaproteobacteria</taxon>
        <taxon>Acetobacterales</taxon>
        <taxon>Roseomonadaceae</taxon>
        <taxon>Roseococcus</taxon>
    </lineage>
</organism>
<dbReference type="SUPFAM" id="SSF47240">
    <property type="entry name" value="Ferritin-like"/>
    <property type="match status" value="1"/>
</dbReference>
<comment type="caution">
    <text evidence="2">The sequence shown here is derived from an EMBL/GenBank/DDBJ whole genome shotgun (WGS) entry which is preliminary data.</text>
</comment>
<dbReference type="EMBL" id="JACIDJ010000001">
    <property type="protein sequence ID" value="MBB3896651.1"/>
    <property type="molecule type" value="Genomic_DNA"/>
</dbReference>
<gene>
    <name evidence="2" type="ORF">GGQ83_000077</name>
</gene>
<name>A0A840A5Z1_9PROT</name>
<accession>A0A840A5Z1</accession>